<dbReference type="InterPro" id="IPR018247">
    <property type="entry name" value="EF_Hand_1_Ca_BS"/>
</dbReference>
<reference evidence="5 6" key="1">
    <citation type="journal article" date="2019" name="Sci. Rep.">
        <title>Comparative genomics of chytrid fungi reveal insights into the obligate biotrophic and pathogenic lifestyle of Synchytrium endobioticum.</title>
        <authorList>
            <person name="van de Vossenberg B.T.L.H."/>
            <person name="Warris S."/>
            <person name="Nguyen H.D.T."/>
            <person name="van Gent-Pelzer M.P.E."/>
            <person name="Joly D.L."/>
            <person name="van de Geest H.C."/>
            <person name="Bonants P.J.M."/>
            <person name="Smith D.S."/>
            <person name="Levesque C.A."/>
            <person name="van der Lee T.A.J."/>
        </authorList>
    </citation>
    <scope>NUCLEOTIDE SEQUENCE [LARGE SCALE GENOMIC DNA]</scope>
    <source>
        <strain evidence="5 6">CBS 675.73</strain>
    </source>
</reference>
<dbReference type="GO" id="GO:0000226">
    <property type="term" value="P:microtubule cytoskeleton organization"/>
    <property type="evidence" value="ECO:0007669"/>
    <property type="project" value="TreeGrafter"/>
</dbReference>
<comment type="subcellular location">
    <subcellularLocation>
        <location evidence="1">Cytoplasm</location>
    </subcellularLocation>
</comment>
<dbReference type="GO" id="GO:0005737">
    <property type="term" value="C:cytoplasm"/>
    <property type="evidence" value="ECO:0007669"/>
    <property type="project" value="UniProtKB-SubCell"/>
</dbReference>
<keyword evidence="2" id="KW-0963">Cytoplasm</keyword>
<dbReference type="AlphaFoldDB" id="A0A507FDE5"/>
<accession>A0A507FDE5</accession>
<dbReference type="PANTHER" id="PTHR12085">
    <property type="entry name" value="SERINE/THREONINE-PROTEIN PHOSPHATASE 2A REGULATORY SUBUNIT B'' SUBUNIT GAMMA"/>
    <property type="match status" value="1"/>
</dbReference>
<dbReference type="GO" id="GO:0030865">
    <property type="term" value="P:cortical cytoskeleton organization"/>
    <property type="evidence" value="ECO:0007669"/>
    <property type="project" value="TreeGrafter"/>
</dbReference>
<keyword evidence="6" id="KW-1185">Reference proteome</keyword>
<dbReference type="InterPro" id="IPR039865">
    <property type="entry name" value="PPP2R3C"/>
</dbReference>
<dbReference type="OrthoDB" id="10265007at2759"/>
<dbReference type="Gene3D" id="1.10.238.10">
    <property type="entry name" value="EF-hand"/>
    <property type="match status" value="2"/>
</dbReference>
<comment type="caution">
    <text evidence="5">The sequence shown here is derived from an EMBL/GenBank/DDBJ whole genome shotgun (WGS) entry which is preliminary data.</text>
</comment>
<gene>
    <name evidence="5" type="ORF">CcCBS67573_g05148</name>
</gene>
<dbReference type="Proteomes" id="UP000320333">
    <property type="component" value="Unassembled WGS sequence"/>
</dbReference>
<proteinExistence type="predicted"/>
<evidence type="ECO:0000256" key="1">
    <source>
        <dbReference type="ARBA" id="ARBA00004496"/>
    </source>
</evidence>
<sequence length="396" mass="45468">MLQLPKLTSRIRAAGTRARAPADPASKAVQAAFDAAVQKCYIDRHRSQLLTSEDLDMLWDLLWEHASGGTPDERRLSYDDFVAVRELLPPKFDAYMRSSIFMQFLPDEWGHVSVLFFFNFVLRKVGLMQARLDMSSYDADKDGYLTEPEFEAFLLDLLPTLNLDNLSPDVEHFYVCSTSRKFFYCLDTKRRGKLSIQQILLSNTLIELFELREAGRREEIEQNNWFSCTNSMRLYERYSRLDTNNDGLLSRSEMTGFQSATYSSAYLDRLFHERSSGGQIDYRTFVDLVLAVDNPMEPESIAFQFRLLDMKNQGFLDEATVTFMFRSVLERMVEFGHEPVNLSDVVNEIFDMASPKCGSYITLNDLLASGIGGTITTILSDCRGFWAYDNRESEGK</sequence>
<dbReference type="Pfam" id="PF13202">
    <property type="entry name" value="EF-hand_5"/>
    <property type="match status" value="1"/>
</dbReference>
<evidence type="ECO:0000256" key="2">
    <source>
        <dbReference type="ARBA" id="ARBA00022490"/>
    </source>
</evidence>
<evidence type="ECO:0000259" key="4">
    <source>
        <dbReference type="PROSITE" id="PS50222"/>
    </source>
</evidence>
<protein>
    <recommendedName>
        <fullName evidence="4">EF-hand domain-containing protein</fullName>
    </recommendedName>
</protein>
<evidence type="ECO:0000256" key="3">
    <source>
        <dbReference type="ARBA" id="ARBA00022837"/>
    </source>
</evidence>
<feature type="domain" description="EF-hand" evidence="4">
    <location>
        <begin position="134"/>
        <end position="160"/>
    </location>
</feature>
<dbReference type="STRING" id="246404.A0A507FDE5"/>
<dbReference type="PROSITE" id="PS00018">
    <property type="entry name" value="EF_HAND_1"/>
    <property type="match status" value="2"/>
</dbReference>
<dbReference type="InterPro" id="IPR011992">
    <property type="entry name" value="EF-hand-dom_pair"/>
</dbReference>
<evidence type="ECO:0000313" key="6">
    <source>
        <dbReference type="Proteomes" id="UP000320333"/>
    </source>
</evidence>
<dbReference type="PROSITE" id="PS50222">
    <property type="entry name" value="EF_HAND_2"/>
    <property type="match status" value="1"/>
</dbReference>
<dbReference type="GO" id="GO:0005509">
    <property type="term" value="F:calcium ion binding"/>
    <property type="evidence" value="ECO:0007669"/>
    <property type="project" value="InterPro"/>
</dbReference>
<dbReference type="GO" id="GO:0035303">
    <property type="term" value="P:regulation of dephosphorylation"/>
    <property type="evidence" value="ECO:0007669"/>
    <property type="project" value="InterPro"/>
</dbReference>
<dbReference type="PANTHER" id="PTHR12085:SF3">
    <property type="entry name" value="SERINE_THREONINE-PROTEIN PHOSPHATASE 2A REGULATORY SUBUNIT B'' SUBUNIT GAMMA"/>
    <property type="match status" value="1"/>
</dbReference>
<dbReference type="EMBL" id="QEAP01000176">
    <property type="protein sequence ID" value="TPX73600.1"/>
    <property type="molecule type" value="Genomic_DNA"/>
</dbReference>
<evidence type="ECO:0000313" key="5">
    <source>
        <dbReference type="EMBL" id="TPX73600.1"/>
    </source>
</evidence>
<dbReference type="SUPFAM" id="SSF47473">
    <property type="entry name" value="EF-hand"/>
    <property type="match status" value="2"/>
</dbReference>
<keyword evidence="3" id="KW-0106">Calcium</keyword>
<dbReference type="InterPro" id="IPR002048">
    <property type="entry name" value="EF_hand_dom"/>
</dbReference>
<organism evidence="5 6">
    <name type="scientific">Chytriomyces confervae</name>
    <dbReference type="NCBI Taxonomy" id="246404"/>
    <lineage>
        <taxon>Eukaryota</taxon>
        <taxon>Fungi</taxon>
        <taxon>Fungi incertae sedis</taxon>
        <taxon>Chytridiomycota</taxon>
        <taxon>Chytridiomycota incertae sedis</taxon>
        <taxon>Chytridiomycetes</taxon>
        <taxon>Chytridiales</taxon>
        <taxon>Chytriomycetaceae</taxon>
        <taxon>Chytriomyces</taxon>
    </lineage>
</organism>
<dbReference type="GO" id="GO:0005819">
    <property type="term" value="C:spindle"/>
    <property type="evidence" value="ECO:0007669"/>
    <property type="project" value="TreeGrafter"/>
</dbReference>
<name>A0A507FDE5_9FUNG</name>